<evidence type="ECO:0000313" key="3">
    <source>
        <dbReference type="WBParaSite" id="MBELARI_LOCUS18404"/>
    </source>
</evidence>
<sequence>MDGEFMAEWLRNLSFKVEKDEEPNADVKTWGQMRRCEEEKSNKNKENNNERSHRPLPKLCEKRIHLEGPRRDSEKFSFQEVNNEVVEMIEVGEHGGKGEGKRMEEGGNGEGGEGEATPMEEGETSQRQSRIFDETRISASPSFWRGSIGYSHSIDREKMKMQMVQNRKIAERMSPWKRILEIQKKLKRQPARRKFSLVHGLLTAPPRRNSSHHQFGRYLDESEATMTSPVRALDDHFSVYEVENSQPASLQSLQRKTL</sequence>
<keyword evidence="2" id="KW-1185">Reference proteome</keyword>
<feature type="region of interest" description="Disordered" evidence="1">
    <location>
        <begin position="19"/>
        <end position="77"/>
    </location>
</feature>
<feature type="compositionally biased region" description="Basic and acidic residues" evidence="1">
    <location>
        <begin position="34"/>
        <end position="77"/>
    </location>
</feature>
<evidence type="ECO:0000313" key="2">
    <source>
        <dbReference type="Proteomes" id="UP000887575"/>
    </source>
</evidence>
<feature type="region of interest" description="Disordered" evidence="1">
    <location>
        <begin position="93"/>
        <end position="128"/>
    </location>
</feature>
<dbReference type="AlphaFoldDB" id="A0AAF3EW57"/>
<dbReference type="WBParaSite" id="MBELARI_LOCUS18404">
    <property type="protein sequence ID" value="MBELARI_LOCUS18404"/>
    <property type="gene ID" value="MBELARI_LOCUS18404"/>
</dbReference>
<feature type="compositionally biased region" description="Basic and acidic residues" evidence="1">
    <location>
        <begin position="93"/>
        <end position="105"/>
    </location>
</feature>
<proteinExistence type="predicted"/>
<organism evidence="2 3">
    <name type="scientific">Mesorhabditis belari</name>
    <dbReference type="NCBI Taxonomy" id="2138241"/>
    <lineage>
        <taxon>Eukaryota</taxon>
        <taxon>Metazoa</taxon>
        <taxon>Ecdysozoa</taxon>
        <taxon>Nematoda</taxon>
        <taxon>Chromadorea</taxon>
        <taxon>Rhabditida</taxon>
        <taxon>Rhabditina</taxon>
        <taxon>Rhabditomorpha</taxon>
        <taxon>Rhabditoidea</taxon>
        <taxon>Rhabditidae</taxon>
        <taxon>Mesorhabditinae</taxon>
        <taxon>Mesorhabditis</taxon>
    </lineage>
</organism>
<protein>
    <submittedName>
        <fullName evidence="3">Uncharacterized protein</fullName>
    </submittedName>
</protein>
<evidence type="ECO:0000256" key="1">
    <source>
        <dbReference type="SAM" id="MobiDB-lite"/>
    </source>
</evidence>
<reference evidence="3" key="1">
    <citation type="submission" date="2024-02" db="UniProtKB">
        <authorList>
            <consortium name="WormBaseParasite"/>
        </authorList>
    </citation>
    <scope>IDENTIFICATION</scope>
</reference>
<dbReference type="Proteomes" id="UP000887575">
    <property type="component" value="Unassembled WGS sequence"/>
</dbReference>
<accession>A0AAF3EW57</accession>
<name>A0AAF3EW57_9BILA</name>